<evidence type="ECO:0000256" key="2">
    <source>
        <dbReference type="ARBA" id="ARBA00023134"/>
    </source>
</evidence>
<dbReference type="PANTHER" id="PTHR11566">
    <property type="entry name" value="DYNAMIN"/>
    <property type="match status" value="1"/>
</dbReference>
<dbReference type="GO" id="GO:0005525">
    <property type="term" value="F:GTP binding"/>
    <property type="evidence" value="ECO:0007669"/>
    <property type="project" value="InterPro"/>
</dbReference>
<dbReference type="Gene3D" id="3.40.50.300">
    <property type="entry name" value="P-loop containing nucleotide triphosphate hydrolases"/>
    <property type="match status" value="1"/>
</dbReference>
<dbReference type="InterPro" id="IPR020850">
    <property type="entry name" value="GED_dom"/>
</dbReference>
<dbReference type="InterPro" id="IPR001401">
    <property type="entry name" value="Dynamin_GTPase"/>
</dbReference>
<proteinExistence type="predicted"/>
<dbReference type="SUPFAM" id="SSF52540">
    <property type="entry name" value="P-loop containing nucleoside triphosphate hydrolases"/>
    <property type="match status" value="1"/>
</dbReference>
<dbReference type="PANTHER" id="PTHR11566:SF21">
    <property type="entry name" value="DYNAMIN RELATED PROTEIN 1, ISOFORM A"/>
    <property type="match status" value="1"/>
</dbReference>
<accession>A0AA40K7M1</accession>
<dbReference type="CDD" id="cd08771">
    <property type="entry name" value="DLP_1"/>
    <property type="match status" value="1"/>
</dbReference>
<keyword evidence="2" id="KW-0342">GTP-binding</keyword>
<evidence type="ECO:0000313" key="6">
    <source>
        <dbReference type="Proteomes" id="UP001172155"/>
    </source>
</evidence>
<dbReference type="GO" id="GO:0016020">
    <property type="term" value="C:membrane"/>
    <property type="evidence" value="ECO:0007669"/>
    <property type="project" value="TreeGrafter"/>
</dbReference>
<dbReference type="GO" id="GO:0016559">
    <property type="term" value="P:peroxisome fission"/>
    <property type="evidence" value="ECO:0007669"/>
    <property type="project" value="TreeGrafter"/>
</dbReference>
<feature type="domain" description="GED" evidence="4">
    <location>
        <begin position="709"/>
        <end position="802"/>
    </location>
</feature>
<dbReference type="EMBL" id="JAUKUD010000003">
    <property type="protein sequence ID" value="KAK0748920.1"/>
    <property type="molecule type" value="Genomic_DNA"/>
</dbReference>
<dbReference type="GO" id="GO:0005739">
    <property type="term" value="C:mitochondrion"/>
    <property type="evidence" value="ECO:0007669"/>
    <property type="project" value="TreeGrafter"/>
</dbReference>
<name>A0AA40K7M1_9PEZI</name>
<dbReference type="SMART" id="SM00053">
    <property type="entry name" value="DYNc"/>
    <property type="match status" value="1"/>
</dbReference>
<feature type="region of interest" description="Disordered" evidence="3">
    <location>
        <begin position="1"/>
        <end position="68"/>
    </location>
</feature>
<dbReference type="InterPro" id="IPR022812">
    <property type="entry name" value="Dynamin"/>
</dbReference>
<dbReference type="Pfam" id="PF00350">
    <property type="entry name" value="Dynamin_N"/>
    <property type="match status" value="1"/>
</dbReference>
<dbReference type="AlphaFoldDB" id="A0AA40K7M1"/>
<protein>
    <submittedName>
        <fullName evidence="5">P-loop containing nucleoside triphosphate hydrolase protein</fullName>
    </submittedName>
</protein>
<dbReference type="InterPro" id="IPR027417">
    <property type="entry name" value="P-loop_NTPase"/>
</dbReference>
<comment type="caution">
    <text evidence="5">The sequence shown here is derived from an EMBL/GenBank/DDBJ whole genome shotgun (WGS) entry which is preliminary data.</text>
</comment>
<evidence type="ECO:0000259" key="4">
    <source>
        <dbReference type="PROSITE" id="PS51388"/>
    </source>
</evidence>
<dbReference type="GO" id="GO:0003924">
    <property type="term" value="F:GTPase activity"/>
    <property type="evidence" value="ECO:0007669"/>
    <property type="project" value="InterPro"/>
</dbReference>
<keyword evidence="5" id="KW-0378">Hydrolase</keyword>
<evidence type="ECO:0000256" key="1">
    <source>
        <dbReference type="ARBA" id="ARBA00022741"/>
    </source>
</evidence>
<dbReference type="Pfam" id="PF01031">
    <property type="entry name" value="Dynamin_M"/>
    <property type="match status" value="1"/>
</dbReference>
<dbReference type="InterPro" id="IPR045063">
    <property type="entry name" value="Dynamin_N"/>
</dbReference>
<dbReference type="GO" id="GO:0048312">
    <property type="term" value="P:intracellular distribution of mitochondria"/>
    <property type="evidence" value="ECO:0007669"/>
    <property type="project" value="TreeGrafter"/>
</dbReference>
<organism evidence="5 6">
    <name type="scientific">Schizothecium vesticola</name>
    <dbReference type="NCBI Taxonomy" id="314040"/>
    <lineage>
        <taxon>Eukaryota</taxon>
        <taxon>Fungi</taxon>
        <taxon>Dikarya</taxon>
        <taxon>Ascomycota</taxon>
        <taxon>Pezizomycotina</taxon>
        <taxon>Sordariomycetes</taxon>
        <taxon>Sordariomycetidae</taxon>
        <taxon>Sordariales</taxon>
        <taxon>Schizotheciaceae</taxon>
        <taxon>Schizothecium</taxon>
    </lineage>
</organism>
<feature type="compositionally biased region" description="Polar residues" evidence="3">
    <location>
        <begin position="1"/>
        <end position="23"/>
    </location>
</feature>
<dbReference type="PROSITE" id="PS51388">
    <property type="entry name" value="GED"/>
    <property type="match status" value="1"/>
</dbReference>
<dbReference type="GO" id="GO:0005874">
    <property type="term" value="C:microtubule"/>
    <property type="evidence" value="ECO:0007669"/>
    <property type="project" value="TreeGrafter"/>
</dbReference>
<dbReference type="Proteomes" id="UP001172155">
    <property type="component" value="Unassembled WGS sequence"/>
</dbReference>
<evidence type="ECO:0000256" key="3">
    <source>
        <dbReference type="SAM" id="MobiDB-lite"/>
    </source>
</evidence>
<keyword evidence="6" id="KW-1185">Reference proteome</keyword>
<evidence type="ECO:0000313" key="5">
    <source>
        <dbReference type="EMBL" id="KAK0748920.1"/>
    </source>
</evidence>
<keyword evidence="1" id="KW-0547">Nucleotide-binding</keyword>
<dbReference type="GO" id="GO:0006897">
    <property type="term" value="P:endocytosis"/>
    <property type="evidence" value="ECO:0007669"/>
    <property type="project" value="TreeGrafter"/>
</dbReference>
<dbReference type="GO" id="GO:0008017">
    <property type="term" value="F:microtubule binding"/>
    <property type="evidence" value="ECO:0007669"/>
    <property type="project" value="TreeGrafter"/>
</dbReference>
<dbReference type="GO" id="GO:0000266">
    <property type="term" value="P:mitochondrial fission"/>
    <property type="evidence" value="ECO:0007669"/>
    <property type="project" value="TreeGrafter"/>
</dbReference>
<gene>
    <name evidence="5" type="ORF">B0T18DRAFT_405443</name>
</gene>
<dbReference type="InterPro" id="IPR000375">
    <property type="entry name" value="Dynamin_stalk"/>
</dbReference>
<reference evidence="5" key="1">
    <citation type="submission" date="2023-06" db="EMBL/GenBank/DDBJ databases">
        <title>Genome-scale phylogeny and comparative genomics of the fungal order Sordariales.</title>
        <authorList>
            <consortium name="Lawrence Berkeley National Laboratory"/>
            <person name="Hensen N."/>
            <person name="Bonometti L."/>
            <person name="Westerberg I."/>
            <person name="Brannstrom I.O."/>
            <person name="Guillou S."/>
            <person name="Cros-Aarteil S."/>
            <person name="Calhoun S."/>
            <person name="Haridas S."/>
            <person name="Kuo A."/>
            <person name="Mondo S."/>
            <person name="Pangilinan J."/>
            <person name="Riley R."/>
            <person name="LaButti K."/>
            <person name="Andreopoulos B."/>
            <person name="Lipzen A."/>
            <person name="Chen C."/>
            <person name="Yanf M."/>
            <person name="Daum C."/>
            <person name="Ng V."/>
            <person name="Clum A."/>
            <person name="Steindorff A."/>
            <person name="Ohm R."/>
            <person name="Martin F."/>
            <person name="Silar P."/>
            <person name="Natvig D."/>
            <person name="Lalanne C."/>
            <person name="Gautier V."/>
            <person name="Ament-velasquez S.L."/>
            <person name="Kruys A."/>
            <person name="Hutchinson M.I."/>
            <person name="Powell A.J."/>
            <person name="Barry K."/>
            <person name="Miller A.N."/>
            <person name="Grigoriev I.V."/>
            <person name="Debuchy R."/>
            <person name="Gladieux P."/>
            <person name="Thoren M.H."/>
            <person name="Johannesson H."/>
        </authorList>
    </citation>
    <scope>NUCLEOTIDE SEQUENCE</scope>
    <source>
        <strain evidence="5">SMH3187-1</strain>
    </source>
</reference>
<sequence>MIAFSPTMSLVSAEPSDSLTPSRPIQGIEPLSAPSTPDATPSPRVLSNGNASESSDASNSEWSASDNLQAPTKCEASIGHDAFDNDRSRALFDVVDQFQSCGAGRYIDIPQLVIVGDQSTGKSSLLRSLTDIPFPVADGCCTRFATRIVSRRTAPGTPNQVKITIVPPDFKIKHFDYPPDDHYRSCHEVRDSLTAEEFSRIIEKVTTEYMGINPGTGVNNKNFAVEVLKVEILGPQRPHFSILDIPGTVNNDFNLRPGEKLGISNMVAEYMKQPQNIVICVADAIADLARQFAFELAKIHVDETRLIGVFTKCDVLKRTGAEKIVQIVNGKEERVDKLSHHGWFVVRNRADDNDPDPDFDLQQAEANLFRQEPWTNVAESRRGSTRLKMYLSELLCDKIVTAFPRLVARLGELLRDAEVSMARLGEPRKTNEMKRAYLVSLAQKYEERAKDALERPWQLERPNTRVRRLVRESNDSFAEQMRTSGHVYTFEDYDTKEEDYIRRLGELMFPDAQEAQQNTTSALSAAPASEKERPIREGEELFAKIREEINNCGCTELPGQVHPDIIPRLYREQTLNWRAIAEDHLREVAAGVMRAAEEILESVCSRSGSAGILFEEWLFVLHQSYDDALERALREFQTYCDGDQMKLLQITDPAFAKKLRILKSLRMVSTIAQAVKLAAQAKKDMHFSLEEIELTMFDACHHSTAKNTANEVHDILKVYYEFSLQSFIRHITNTIVEDFVIDPTGPLKRLSATYIYSLPPGEVDRLGQESKDVVEERLLLDRRIKTLRDARNAARTVPVKTGSSV</sequence>
<feature type="compositionally biased region" description="Low complexity" evidence="3">
    <location>
        <begin position="30"/>
        <end position="67"/>
    </location>
</feature>
<dbReference type="PRINTS" id="PR00195">
    <property type="entry name" value="DYNAMIN"/>
</dbReference>